<proteinExistence type="predicted"/>
<evidence type="ECO:0000313" key="1">
    <source>
        <dbReference type="EMBL" id="SMC81198.1"/>
    </source>
</evidence>
<gene>
    <name evidence="1" type="ORF">SAMN06297397_2639</name>
</gene>
<reference evidence="1" key="1">
    <citation type="submission" date="2017-04" db="EMBL/GenBank/DDBJ databases">
        <authorList>
            <person name="Varghese N."/>
            <person name="Submissions S."/>
        </authorList>
    </citation>
    <scope>NUCLEOTIDE SEQUENCE</scope>
    <source>
        <strain evidence="1">WTE2008</strain>
    </source>
</reference>
<accession>A0AC61PP37</accession>
<comment type="caution">
    <text evidence="1">The sequence shown here is derived from an EMBL/GenBank/DDBJ whole genome shotgun (WGS) entry which is preliminary data.</text>
</comment>
<dbReference type="Proteomes" id="UP000192328">
    <property type="component" value="Unassembled WGS sequence"/>
</dbReference>
<keyword evidence="2" id="KW-1185">Reference proteome</keyword>
<dbReference type="EMBL" id="FWXZ01000006">
    <property type="protein sequence ID" value="SMC81198.1"/>
    <property type="molecule type" value="Genomic_DNA"/>
</dbReference>
<organism evidence="1 2">
    <name type="scientific">Aristaeella lactis</name>
    <dbReference type="NCBI Taxonomy" id="3046383"/>
    <lineage>
        <taxon>Bacteria</taxon>
        <taxon>Bacillati</taxon>
        <taxon>Bacillota</taxon>
        <taxon>Clostridia</taxon>
        <taxon>Eubacteriales</taxon>
        <taxon>Aristaeellaceae</taxon>
        <taxon>Aristaeella</taxon>
    </lineage>
</organism>
<name>A0AC61PP37_9FIRM</name>
<protein>
    <submittedName>
        <fullName evidence="1">Protein N-acetyltransferase, RimJ/RimL family</fullName>
    </submittedName>
</protein>
<evidence type="ECO:0000313" key="2">
    <source>
        <dbReference type="Proteomes" id="UP000192328"/>
    </source>
</evidence>
<sequence>MKKIFESENISYVEVSAELIPDYLTMVNDIEHVDRFIGGAHELYTEAQEAEWVQEQLREKKPVFSMIEKKSGRFIGNVELMNITGSAGELGIAITAAMQEKGYGTEAVKAITAYGMNTLGLNRVCLRTNLDNYRAIHVYEKCGFREFKRTAEHVCMEIFR</sequence>